<dbReference type="PANTHER" id="PTHR30250:SF11">
    <property type="entry name" value="O-ANTIGEN TRANSPORTER-RELATED"/>
    <property type="match status" value="1"/>
</dbReference>
<feature type="transmembrane region" description="Helical" evidence="6">
    <location>
        <begin position="132"/>
        <end position="155"/>
    </location>
</feature>
<dbReference type="RefSeq" id="WP_307233747.1">
    <property type="nucleotide sequence ID" value="NZ_JAUSVF010000002.1"/>
</dbReference>
<keyword evidence="2" id="KW-1003">Cell membrane</keyword>
<feature type="transmembrane region" description="Helical" evidence="6">
    <location>
        <begin position="317"/>
        <end position="338"/>
    </location>
</feature>
<sequence>MSATPQTQPEKQSYLHILKSTALIGGSSLINVGFSIIRNKALAVLLGPEGIGLMALYNSILDIAQTLAGLGIQASGVREVARTAGEEDGDRVARTAIVLRRLSLILAVAGALLLAGLAIPVAHFTFSENLHVTGTALLALAVFFRLICGGETALLQGMREIASLARINVISGFASTVASVALIFFLGADGIVPSLIAIAAVTAITSFWYSAKIRISRPTITGRQYREEVLPLVKLGAVFMASGLLTFGAAYAVRLIVLKLDGAVAAGLYQAAWALGGLYAGFILQAMGTDFYPRLAAVAHDHEACNRLVNEQTQVSMLLAGPGILATLTFAPVAMWLFYSPEFAPAADLLRWICLGMMLRIVAWPMGYIVLAKGAQAIFFWTEVAASLVHVGLVWLLVSKLGAVGSGMGFFGLYVWHGVLIYVIAGRLTGFRWSPANYRLGVVFLLASALVFCATLFLPLWQATVLGSLAVLASGIYSLKSLVEMLPPSAFPAGLRHWMWKSA</sequence>
<evidence type="ECO:0000313" key="7">
    <source>
        <dbReference type="EMBL" id="MDQ0322190.1"/>
    </source>
</evidence>
<feature type="transmembrane region" description="Helical" evidence="6">
    <location>
        <begin position="104"/>
        <end position="126"/>
    </location>
</feature>
<feature type="transmembrane region" description="Helical" evidence="6">
    <location>
        <begin position="350"/>
        <end position="371"/>
    </location>
</feature>
<name>A0ABU0BXN7_9HYPH</name>
<proteinExistence type="predicted"/>
<feature type="transmembrane region" description="Helical" evidence="6">
    <location>
        <begin position="404"/>
        <end position="425"/>
    </location>
</feature>
<dbReference type="Pfam" id="PF13440">
    <property type="entry name" value="Polysacc_synt_3"/>
    <property type="match status" value="1"/>
</dbReference>
<feature type="transmembrane region" description="Helical" evidence="6">
    <location>
        <begin position="232"/>
        <end position="257"/>
    </location>
</feature>
<evidence type="ECO:0000256" key="5">
    <source>
        <dbReference type="ARBA" id="ARBA00023136"/>
    </source>
</evidence>
<dbReference type="Proteomes" id="UP001230207">
    <property type="component" value="Unassembled WGS sequence"/>
</dbReference>
<comment type="subcellular location">
    <subcellularLocation>
        <location evidence="1">Cell membrane</location>
        <topology evidence="1">Multi-pass membrane protein</topology>
    </subcellularLocation>
</comment>
<evidence type="ECO:0000256" key="3">
    <source>
        <dbReference type="ARBA" id="ARBA00022692"/>
    </source>
</evidence>
<feature type="transmembrane region" description="Helical" evidence="6">
    <location>
        <begin position="263"/>
        <end position="284"/>
    </location>
</feature>
<reference evidence="7 8" key="1">
    <citation type="submission" date="2023-07" db="EMBL/GenBank/DDBJ databases">
        <title>Genomic Encyclopedia of Type Strains, Phase IV (KMG-IV): sequencing the most valuable type-strain genomes for metagenomic binning, comparative biology and taxonomic classification.</title>
        <authorList>
            <person name="Goeker M."/>
        </authorList>
    </citation>
    <scope>NUCLEOTIDE SEQUENCE [LARGE SCALE GENOMIC DNA]</scope>
    <source>
        <strain evidence="7 8">DSM 1112</strain>
    </source>
</reference>
<comment type="caution">
    <text evidence="7">The sequence shown here is derived from an EMBL/GenBank/DDBJ whole genome shotgun (WGS) entry which is preliminary data.</text>
</comment>
<feature type="transmembrane region" description="Helical" evidence="6">
    <location>
        <begin position="378"/>
        <end position="398"/>
    </location>
</feature>
<feature type="transmembrane region" description="Helical" evidence="6">
    <location>
        <begin position="437"/>
        <end position="457"/>
    </location>
</feature>
<organism evidence="7 8">
    <name type="scientific">Pararhizobium capsulatum DSM 1112</name>
    <dbReference type="NCBI Taxonomy" id="1121113"/>
    <lineage>
        <taxon>Bacteria</taxon>
        <taxon>Pseudomonadati</taxon>
        <taxon>Pseudomonadota</taxon>
        <taxon>Alphaproteobacteria</taxon>
        <taxon>Hyphomicrobiales</taxon>
        <taxon>Rhizobiaceae</taxon>
        <taxon>Rhizobium/Agrobacterium group</taxon>
        <taxon>Pararhizobium</taxon>
    </lineage>
</organism>
<keyword evidence="5 6" id="KW-0472">Membrane</keyword>
<feature type="transmembrane region" description="Helical" evidence="6">
    <location>
        <begin position="191"/>
        <end position="211"/>
    </location>
</feature>
<evidence type="ECO:0000313" key="8">
    <source>
        <dbReference type="Proteomes" id="UP001230207"/>
    </source>
</evidence>
<keyword evidence="8" id="KW-1185">Reference proteome</keyword>
<dbReference type="InterPro" id="IPR044550">
    <property type="entry name" value="WzxE"/>
</dbReference>
<gene>
    <name evidence="7" type="ORF">QO002_004396</name>
</gene>
<feature type="transmembrane region" description="Helical" evidence="6">
    <location>
        <begin position="167"/>
        <end position="185"/>
    </location>
</feature>
<dbReference type="PANTHER" id="PTHR30250">
    <property type="entry name" value="PST FAMILY PREDICTED COLANIC ACID TRANSPORTER"/>
    <property type="match status" value="1"/>
</dbReference>
<dbReference type="InterPro" id="IPR050833">
    <property type="entry name" value="Poly_Biosynth_Transport"/>
</dbReference>
<dbReference type="EMBL" id="JAUSVF010000002">
    <property type="protein sequence ID" value="MDQ0322190.1"/>
    <property type="molecule type" value="Genomic_DNA"/>
</dbReference>
<evidence type="ECO:0000256" key="6">
    <source>
        <dbReference type="SAM" id="Phobius"/>
    </source>
</evidence>
<accession>A0ABU0BXN7</accession>
<protein>
    <submittedName>
        <fullName evidence="7">PST family polysaccharide transporter</fullName>
    </submittedName>
</protein>
<keyword evidence="4 6" id="KW-1133">Transmembrane helix</keyword>
<dbReference type="CDD" id="cd13125">
    <property type="entry name" value="MATE_like_10"/>
    <property type="match status" value="1"/>
</dbReference>
<evidence type="ECO:0000256" key="1">
    <source>
        <dbReference type="ARBA" id="ARBA00004651"/>
    </source>
</evidence>
<evidence type="ECO:0000256" key="2">
    <source>
        <dbReference type="ARBA" id="ARBA00022475"/>
    </source>
</evidence>
<evidence type="ECO:0000256" key="4">
    <source>
        <dbReference type="ARBA" id="ARBA00022989"/>
    </source>
</evidence>
<keyword evidence="3 6" id="KW-0812">Transmembrane</keyword>